<evidence type="ECO:0000256" key="2">
    <source>
        <dbReference type="ARBA" id="ARBA00022490"/>
    </source>
</evidence>
<keyword evidence="4" id="KW-0853">WD repeat</keyword>
<evidence type="ECO:0000256" key="1">
    <source>
        <dbReference type="ARBA" id="ARBA00004496"/>
    </source>
</evidence>
<keyword evidence="5 7" id="KW-0694">RNA-binding</keyword>
<dbReference type="RefSeq" id="XP_022241940.1">
    <property type="nucleotide sequence ID" value="XM_022386232.1"/>
</dbReference>
<dbReference type="HAMAP" id="MF_03001">
    <property type="entry name" value="eIF3b"/>
    <property type="match status" value="1"/>
</dbReference>
<evidence type="ECO:0000256" key="6">
    <source>
        <dbReference type="ARBA" id="ARBA00022917"/>
    </source>
</evidence>
<dbReference type="SUPFAM" id="SSF54928">
    <property type="entry name" value="RNA-binding domain, RBD"/>
    <property type="match status" value="1"/>
</dbReference>
<dbReference type="PANTHER" id="PTHR14068">
    <property type="entry name" value="EUKARYOTIC TRANSLATION INITIATION FACTOR 3 EIF3 -RELATED"/>
    <property type="match status" value="1"/>
</dbReference>
<dbReference type="InterPro" id="IPR034363">
    <property type="entry name" value="eIF3B_RRM"/>
</dbReference>
<dbReference type="InterPro" id="IPR015943">
    <property type="entry name" value="WD40/YVTN_repeat-like_dom_sf"/>
</dbReference>
<protein>
    <recommendedName>
        <fullName evidence="7">Eukaryotic translation initiation factor 3 subunit B</fullName>
        <shortName evidence="7">eIF3b</shortName>
    </recommendedName>
    <alternativeName>
        <fullName evidence="7">Eukaryotic translation initiation factor 3 subunit 9</fullName>
    </alternativeName>
</protein>
<dbReference type="InterPro" id="IPR012677">
    <property type="entry name" value="Nucleotide-bd_a/b_plait_sf"/>
</dbReference>
<dbReference type="SMART" id="SM00360">
    <property type="entry name" value="RRM"/>
    <property type="match status" value="1"/>
</dbReference>
<dbReference type="InterPro" id="IPR035979">
    <property type="entry name" value="RBD_domain_sf"/>
</dbReference>
<dbReference type="Gene3D" id="2.130.10.10">
    <property type="entry name" value="YVTN repeat-like/Quinoprotein amine dehydrogenase"/>
    <property type="match status" value="1"/>
</dbReference>
<proteinExistence type="inferred from homology"/>
<dbReference type="SUPFAM" id="SSF82171">
    <property type="entry name" value="DPP6 N-terminal domain-like"/>
    <property type="match status" value="1"/>
</dbReference>
<dbReference type="InterPro" id="IPR013979">
    <property type="entry name" value="TIF_beta_prop-like"/>
</dbReference>
<feature type="domain" description="RRM" evidence="8">
    <location>
        <begin position="73"/>
        <end position="157"/>
    </location>
</feature>
<name>A0ABM1SE85_LIMPO</name>
<evidence type="ECO:0000313" key="9">
    <source>
        <dbReference type="Proteomes" id="UP000694941"/>
    </source>
</evidence>
<keyword evidence="9" id="KW-1185">Reference proteome</keyword>
<dbReference type="Gene3D" id="3.30.70.330">
    <property type="match status" value="1"/>
</dbReference>
<organism evidence="9 10">
    <name type="scientific">Limulus polyphemus</name>
    <name type="common">Atlantic horseshoe crab</name>
    <dbReference type="NCBI Taxonomy" id="6850"/>
    <lineage>
        <taxon>Eukaryota</taxon>
        <taxon>Metazoa</taxon>
        <taxon>Ecdysozoa</taxon>
        <taxon>Arthropoda</taxon>
        <taxon>Chelicerata</taxon>
        <taxon>Merostomata</taxon>
        <taxon>Xiphosura</taxon>
        <taxon>Limulidae</taxon>
        <taxon>Limulus</taxon>
    </lineage>
</organism>
<reference evidence="10" key="1">
    <citation type="submission" date="2025-08" db="UniProtKB">
        <authorList>
            <consortium name="RefSeq"/>
        </authorList>
    </citation>
    <scope>IDENTIFICATION</scope>
    <source>
        <tissue evidence="10">Muscle</tissue>
    </source>
</reference>
<dbReference type="CDD" id="cd12278">
    <property type="entry name" value="RRM_eIF3B"/>
    <property type="match status" value="1"/>
</dbReference>
<keyword evidence="6 7" id="KW-0648">Protein biosynthesis</keyword>
<comment type="subunit">
    <text evidence="7">Component of the eukaryotic translation initiation factor 3 (eIF-3) complex.</text>
</comment>
<sequence>MNTRLSKMAEDSDLMRNEDDLCLEDAEDVVVENGFGEEPNFSDPEDYIDDITDDELVGDLLKNKPKETDGFESVIVVDGIPQVGQERQEKLEKVIHKIYSKFGKIITEHYPKDENLKTKGYVFLEYSCPAHALEAVKMTNGYKLDKQHTFSVNLLTDFDKYENVCDDLEPPTPQPYVDHGNLWYWLEDPDCYDQYSVIYEGGAMSAVFLNSHPEPTPLRTRERWTESILVWSPLGTYLATFHQRGLALWGGEDFRQIMKFQHSRIQFIDFSPKENYLVTFSPEPDNRDDQQEIIIWDVRTGLKKRAFHADHLNEPTVWPMFKWSPNDKYFARMTQETLSIYETPSFGLLDKKSLKVAGMRNFSWSPSDNIIAYWVAEDKDVPARVTLIEIPSRRELRAKNLFNVADCKMHWQKCGDYLCVKVDRYSKSKKEKSEWKYSGLYYNFEIFHMREKQIPVDSVEIKEYITAFAWEPVGSKFAVIHGETPHISVSFYGIKGGGISFLKKFERKQFNHLFWSPNGQFIVLAGLRTMNGSLEFVDTSDFTVMAQSDHFMATDVEWDPTGRYVSSGVSHWAHKVMVSNSYLLL</sequence>
<keyword evidence="3 7" id="KW-0396">Initiation factor</keyword>
<keyword evidence="2 7" id="KW-0963">Cytoplasm</keyword>
<evidence type="ECO:0000256" key="5">
    <source>
        <dbReference type="ARBA" id="ARBA00022884"/>
    </source>
</evidence>
<dbReference type="Pfam" id="PF00076">
    <property type="entry name" value="RRM_1"/>
    <property type="match status" value="1"/>
</dbReference>
<dbReference type="Proteomes" id="UP000694941">
    <property type="component" value="Unplaced"/>
</dbReference>
<accession>A0ABM1SE85</accession>
<dbReference type="GeneID" id="106459707"/>
<dbReference type="InterPro" id="IPR011400">
    <property type="entry name" value="EIF3B"/>
</dbReference>
<dbReference type="PROSITE" id="PS50102">
    <property type="entry name" value="RRM"/>
    <property type="match status" value="1"/>
</dbReference>
<evidence type="ECO:0000259" key="8">
    <source>
        <dbReference type="PROSITE" id="PS50102"/>
    </source>
</evidence>
<dbReference type="Pfam" id="PF08662">
    <property type="entry name" value="eIF2A"/>
    <property type="match status" value="1"/>
</dbReference>
<evidence type="ECO:0000256" key="4">
    <source>
        <dbReference type="ARBA" id="ARBA00022574"/>
    </source>
</evidence>
<gene>
    <name evidence="10" type="primary">LOC106459707</name>
</gene>
<comment type="function">
    <text evidence="7">RNA-binding component of the eukaryotic translation initiation factor 3 (eIF-3) complex, which is involved in protein synthesis of a specialized repertoire of mRNAs and, together with other initiation factors, stimulates binding of mRNA and methionyl-tRNAi to the 40S ribosome. The eIF-3 complex specifically targets and initiates translation of a subset of mRNAs involved in cell proliferation.</text>
</comment>
<evidence type="ECO:0000313" key="10">
    <source>
        <dbReference type="RefSeq" id="XP_022241940.1"/>
    </source>
</evidence>
<evidence type="ECO:0000256" key="7">
    <source>
        <dbReference type="HAMAP-Rule" id="MF_03001"/>
    </source>
</evidence>
<comment type="subcellular location">
    <subcellularLocation>
        <location evidence="1 7">Cytoplasm</location>
    </subcellularLocation>
</comment>
<dbReference type="PANTHER" id="PTHR14068:SF0">
    <property type="entry name" value="EUKARYOTIC TRANSLATION INITIATION FACTOR 3 SUBUNIT B"/>
    <property type="match status" value="1"/>
</dbReference>
<evidence type="ECO:0000256" key="3">
    <source>
        <dbReference type="ARBA" id="ARBA00022540"/>
    </source>
</evidence>
<comment type="similarity">
    <text evidence="7">Belongs to the eIF-3 subunit B family.</text>
</comment>
<dbReference type="InterPro" id="IPR000504">
    <property type="entry name" value="RRM_dom"/>
</dbReference>